<dbReference type="InterPro" id="IPR011009">
    <property type="entry name" value="Kinase-like_dom_sf"/>
</dbReference>
<dbReference type="Proteomes" id="UP000257109">
    <property type="component" value="Unassembled WGS sequence"/>
</dbReference>
<dbReference type="SUPFAM" id="SSF56112">
    <property type="entry name" value="Protein kinase-like (PK-like)"/>
    <property type="match status" value="1"/>
</dbReference>
<organism evidence="1 2">
    <name type="scientific">Mucuna pruriens</name>
    <name type="common">Velvet bean</name>
    <name type="synonym">Dolichos pruriens</name>
    <dbReference type="NCBI Taxonomy" id="157652"/>
    <lineage>
        <taxon>Eukaryota</taxon>
        <taxon>Viridiplantae</taxon>
        <taxon>Streptophyta</taxon>
        <taxon>Embryophyta</taxon>
        <taxon>Tracheophyta</taxon>
        <taxon>Spermatophyta</taxon>
        <taxon>Magnoliopsida</taxon>
        <taxon>eudicotyledons</taxon>
        <taxon>Gunneridae</taxon>
        <taxon>Pentapetalae</taxon>
        <taxon>rosids</taxon>
        <taxon>fabids</taxon>
        <taxon>Fabales</taxon>
        <taxon>Fabaceae</taxon>
        <taxon>Papilionoideae</taxon>
        <taxon>50 kb inversion clade</taxon>
        <taxon>NPAAA clade</taxon>
        <taxon>indigoferoid/millettioid clade</taxon>
        <taxon>Phaseoleae</taxon>
        <taxon>Mucuna</taxon>
    </lineage>
</organism>
<keyword evidence="2" id="KW-1185">Reference proteome</keyword>
<dbReference type="OrthoDB" id="10261027at2759"/>
<evidence type="ECO:0000313" key="1">
    <source>
        <dbReference type="EMBL" id="RDY01321.1"/>
    </source>
</evidence>
<protein>
    <recommendedName>
        <fullName evidence="3">Protein kinase domain-containing protein</fullName>
    </recommendedName>
</protein>
<dbReference type="EMBL" id="QJKJ01002791">
    <property type="protein sequence ID" value="RDY01321.1"/>
    <property type="molecule type" value="Genomic_DNA"/>
</dbReference>
<dbReference type="AlphaFoldDB" id="A0A371HEV4"/>
<feature type="non-terminal residue" evidence="1">
    <location>
        <position position="1"/>
    </location>
</feature>
<reference evidence="1" key="1">
    <citation type="submission" date="2018-05" db="EMBL/GenBank/DDBJ databases">
        <title>Draft genome of Mucuna pruriens seed.</title>
        <authorList>
            <person name="Nnadi N.E."/>
            <person name="Vos R."/>
            <person name="Hasami M.H."/>
            <person name="Devisetty U.K."/>
            <person name="Aguiy J.C."/>
        </authorList>
    </citation>
    <scope>NUCLEOTIDE SEQUENCE [LARGE SCALE GENOMIC DNA]</scope>
    <source>
        <strain evidence="1">JCA_2017</strain>
    </source>
</reference>
<accession>A0A371HEV4</accession>
<comment type="caution">
    <text evidence="1">The sequence shown here is derived from an EMBL/GenBank/DDBJ whole genome shotgun (WGS) entry which is preliminary data.</text>
</comment>
<evidence type="ECO:0000313" key="2">
    <source>
        <dbReference type="Proteomes" id="UP000257109"/>
    </source>
</evidence>
<gene>
    <name evidence="1" type="ORF">CR513_15365</name>
</gene>
<name>A0A371HEV4_MUCPR</name>
<sequence length="190" mass="21470">MQTTSFTSPKSSKHCCDSTIGSRFNSWARACIDPPRRTWVVTKYISTMLNEWLHGRENKYRETMMPLPPFKDRVMRTLEIAQAMHNIFLNDALHVRVADFGHARFLGGQEMALMIIGPTNDSTDGVRQHSSKSKHITQQKSSSVTAKIIHACFQSGASLVGSSYCRRDSIGRANWVKNHRKNSQGNMAQI</sequence>
<evidence type="ECO:0008006" key="3">
    <source>
        <dbReference type="Google" id="ProtNLM"/>
    </source>
</evidence>
<dbReference type="STRING" id="157652.A0A371HEV4"/>
<proteinExistence type="predicted"/>